<sequence>MQMMTRDVLLEMDQEEEDDDDGDIGDVAASKRPFLTPHPSRLGLDNLEQTAVSNFGVLESQPDFRTPEFEEFNGKPDSLFFNDGQRRIDFVLVYEDESRKETNKKGSSEKQRVRFC</sequence>
<proteinExistence type="predicted"/>
<feature type="compositionally biased region" description="Acidic residues" evidence="1">
    <location>
        <begin position="10"/>
        <end position="24"/>
    </location>
</feature>
<evidence type="ECO:0000313" key="3">
    <source>
        <dbReference type="Proteomes" id="UP000245341"/>
    </source>
</evidence>
<feature type="region of interest" description="Disordered" evidence="1">
    <location>
        <begin position="1"/>
        <end position="42"/>
    </location>
</feature>
<name>A0A7F8RHC6_LEPWE</name>
<dbReference type="KEGG" id="lww:115943628"/>
<evidence type="ECO:0000256" key="1">
    <source>
        <dbReference type="SAM" id="MobiDB-lite"/>
    </source>
</evidence>
<dbReference type="InterPro" id="IPR032394">
    <property type="entry name" value="Anoct_dimer"/>
</dbReference>
<gene>
    <name evidence="4" type="primary">LOC115943628</name>
</gene>
<evidence type="ECO:0000313" key="4">
    <source>
        <dbReference type="RefSeq" id="XP_030892611.1"/>
    </source>
</evidence>
<reference evidence="4" key="1">
    <citation type="submission" date="2025-08" db="UniProtKB">
        <authorList>
            <consortium name="RefSeq"/>
        </authorList>
    </citation>
    <scope>IDENTIFICATION</scope>
    <source>
        <tissue evidence="4">Liver</tissue>
    </source>
</reference>
<dbReference type="Pfam" id="PF16178">
    <property type="entry name" value="Anoct_dimer"/>
    <property type="match status" value="1"/>
</dbReference>
<dbReference type="GeneID" id="115943628"/>
<protein>
    <submittedName>
        <fullName evidence="4">Anoctamin-6-like</fullName>
    </submittedName>
</protein>
<dbReference type="GO" id="GO:0046983">
    <property type="term" value="F:protein dimerization activity"/>
    <property type="evidence" value="ECO:0007669"/>
    <property type="project" value="InterPro"/>
</dbReference>
<dbReference type="Proteomes" id="UP000245341">
    <property type="component" value="Unplaced"/>
</dbReference>
<feature type="non-terminal residue" evidence="4">
    <location>
        <position position="116"/>
    </location>
</feature>
<organism evidence="3 4">
    <name type="scientific">Leptonychotes weddellii</name>
    <name type="common">Weddell seal</name>
    <name type="synonym">Otaria weddellii</name>
    <dbReference type="NCBI Taxonomy" id="9713"/>
    <lineage>
        <taxon>Eukaryota</taxon>
        <taxon>Metazoa</taxon>
        <taxon>Chordata</taxon>
        <taxon>Craniata</taxon>
        <taxon>Vertebrata</taxon>
        <taxon>Euteleostomi</taxon>
        <taxon>Mammalia</taxon>
        <taxon>Eutheria</taxon>
        <taxon>Laurasiatheria</taxon>
        <taxon>Carnivora</taxon>
        <taxon>Caniformia</taxon>
        <taxon>Pinnipedia</taxon>
        <taxon>Phocidae</taxon>
        <taxon>Monachinae</taxon>
        <taxon>Lobodontini</taxon>
        <taxon>Leptonychotes</taxon>
    </lineage>
</organism>
<feature type="domain" description="Anoctamin dimerisation" evidence="2">
    <location>
        <begin position="80"/>
        <end position="115"/>
    </location>
</feature>
<accession>A0A7F8RHC6</accession>
<dbReference type="OrthoDB" id="8939781at2759"/>
<dbReference type="RefSeq" id="XP_030892611.1">
    <property type="nucleotide sequence ID" value="XM_031036751.1"/>
</dbReference>
<dbReference type="AlphaFoldDB" id="A0A7F8RHC6"/>
<keyword evidence="3" id="KW-1185">Reference proteome</keyword>
<evidence type="ECO:0000259" key="2">
    <source>
        <dbReference type="Pfam" id="PF16178"/>
    </source>
</evidence>